<evidence type="ECO:0000256" key="1">
    <source>
        <dbReference type="ARBA" id="ARBA00007359"/>
    </source>
</evidence>
<feature type="domain" description="C2H2-type" evidence="8">
    <location>
        <begin position="606"/>
        <end position="633"/>
    </location>
</feature>
<dbReference type="InterPro" id="IPR016202">
    <property type="entry name" value="DNase_I"/>
</dbReference>
<keyword evidence="3" id="KW-0255">Endonuclease</keyword>
<dbReference type="InterPro" id="IPR033125">
    <property type="entry name" value="DNASE_I_2"/>
</dbReference>
<evidence type="ECO:0000256" key="4">
    <source>
        <dbReference type="ARBA" id="ARBA00022801"/>
    </source>
</evidence>
<keyword evidence="6" id="KW-0479">Metal-binding</keyword>
<dbReference type="SUPFAM" id="SSF57667">
    <property type="entry name" value="beta-beta-alpha zinc fingers"/>
    <property type="match status" value="5"/>
</dbReference>
<evidence type="ECO:0000313" key="9">
    <source>
        <dbReference type="Proteomes" id="UP001652624"/>
    </source>
</evidence>
<organism evidence="9 10">
    <name type="scientific">Erinaceus europaeus</name>
    <name type="common">Western European hedgehog</name>
    <dbReference type="NCBI Taxonomy" id="9365"/>
    <lineage>
        <taxon>Eukaryota</taxon>
        <taxon>Metazoa</taxon>
        <taxon>Chordata</taxon>
        <taxon>Craniata</taxon>
        <taxon>Vertebrata</taxon>
        <taxon>Euteleostomi</taxon>
        <taxon>Mammalia</taxon>
        <taxon>Eutheria</taxon>
        <taxon>Laurasiatheria</taxon>
        <taxon>Eulipotyphla</taxon>
        <taxon>Erinaceidae</taxon>
        <taxon>Erinaceinae</taxon>
        <taxon>Erinaceus</taxon>
    </lineage>
</organism>
<dbReference type="PRINTS" id="PR00130">
    <property type="entry name" value="DNASEI"/>
</dbReference>
<feature type="domain" description="C2H2-type" evidence="8">
    <location>
        <begin position="578"/>
        <end position="605"/>
    </location>
</feature>
<dbReference type="RefSeq" id="XP_060028528.1">
    <property type="nucleotide sequence ID" value="XM_060172545.1"/>
</dbReference>
<evidence type="ECO:0000256" key="5">
    <source>
        <dbReference type="ARBA" id="ARBA00023157"/>
    </source>
</evidence>
<dbReference type="SMART" id="SM00355">
    <property type="entry name" value="ZnF_C2H2"/>
    <property type="match status" value="10"/>
</dbReference>
<keyword evidence="6" id="KW-0863">Zinc-finger</keyword>
<feature type="domain" description="C2H2-type" evidence="8">
    <location>
        <begin position="240"/>
        <end position="267"/>
    </location>
</feature>
<feature type="domain" description="C2H2-type" evidence="8">
    <location>
        <begin position="634"/>
        <end position="658"/>
    </location>
</feature>
<name>A0ABM3VW24_ERIEU</name>
<reference evidence="10" key="1">
    <citation type="submission" date="2025-08" db="UniProtKB">
        <authorList>
            <consortium name="RefSeq"/>
        </authorList>
    </citation>
    <scope>IDENTIFICATION</scope>
</reference>
<dbReference type="SMART" id="SM00476">
    <property type="entry name" value="DNaseIc"/>
    <property type="match status" value="1"/>
</dbReference>
<dbReference type="Proteomes" id="UP001652624">
    <property type="component" value="Chromosome 15"/>
</dbReference>
<dbReference type="PROSITE" id="PS00918">
    <property type="entry name" value="DNASE_I_2"/>
    <property type="match status" value="1"/>
</dbReference>
<dbReference type="InterPro" id="IPR013087">
    <property type="entry name" value="Znf_C2H2_type"/>
</dbReference>
<dbReference type="CDD" id="cd10282">
    <property type="entry name" value="DNase1"/>
    <property type="match status" value="1"/>
</dbReference>
<dbReference type="InterPro" id="IPR005135">
    <property type="entry name" value="Endo/exonuclease/phosphatase"/>
</dbReference>
<feature type="domain" description="C2H2-type" evidence="8">
    <location>
        <begin position="550"/>
        <end position="577"/>
    </location>
</feature>
<sequence>MEGAMAVRVTAAHTAGARAAAGRGAGEGGVAAAAAGTAGGFLGLPAAFSEEDEDDVHRCGRCQAEFTALEDFVQHKLQKGCQRAPQEALPATPVPPGLLGQEWQRQQEEARRDRPMKLIPCDTGRQRAGIRSWVVPAAADPEEPIAVAHIVVEAPDLVGSGDIKEVIVGAKVEPGDNEMAEAPSSPQHQGPGPAREAEQAPVKLLVNKEGRYVCLLCHKTFKTGSILKAHMVTHSSRKDHECKLCGACFRTKGSLIRHHRRHTDERPYKCAKCGKSFRESGALTRHLKSLTPCTEKIRFGLSKDSASREEVSAANGATTVGAMTSSSVTGEPVEASPVIHLVTDAKGTVIHEVHVQMQELPLGVKGLAPEPPDPEELPCSGEGSRENLLRQAMRNSGIVLERAGEEGALEPAPAAEPHPLPLGATTPGLPLLDVEQVETVGGGWPPREGPSAGPQATPAALAPAHPPRPVVLGPQWALCPQQVAGEGSPVPRNHPCPQCSETFPTAATLEAHKRDHAGPRLFPCAQCGKAFPKAYLLRKHQEVHVHERRFRCGDCGKLYKTIAHVRGHRRVHSDERPYPCPECGKRYKTKNAQQVHFRTHLEEKPHVCPFCSRGFREKGSLVRHVRHHTGEKPFKCYKCGRGFAEHGTLNRHLRTKGGCLLEVEELLVAEESPAVLADDPHTVLVEFSSMVADTQEYIIEAASDNAEAGEAAELIEGAPAEVDSHIMKVVQQIVHQAGAGHQIIVQNVTVDQEAGLGAEAAAADTITIATPESLTEQVAMTLASAISEGTVLTARAGRDCAEQATVTMVSSEDIEILEHAGELVIASPEGQLESLKYLEASLWQNSCPQARSTSVGSLPASPPHPYSQIRAHRVDRVCRPQPACAMGTPRTLLVALWLLGAAAATGLRIGAFNIQSFSDNKVSNPTCSDVIPQILAGYDIVLVQEVRDPDLSAVTQLMEQLNSASEQAFGFLSSEPLGRDHYKEMYLFVYRKDTVSVVDTYQYPDPQDAFSREPFVVKFSTPSSAAQELVLVPLHAAPHQAVAEIDALYDVYLDLIDKWGTDDLVFLGDFNADCSYVRPHDWAAIRLRTSEVFKWLIPDSADTTVGNSDCAYDRIVVSGAHLRRSLKAQSAGVRNFQEEFGLDQAQALAISDHFPVEVTFKSH</sequence>
<dbReference type="PROSITE" id="PS00028">
    <property type="entry name" value="ZINC_FINGER_C2H2_1"/>
    <property type="match status" value="7"/>
</dbReference>
<dbReference type="InterPro" id="IPR018057">
    <property type="entry name" value="Deoxyribonuclease-1_AS"/>
</dbReference>
<dbReference type="PROSITE" id="PS50157">
    <property type="entry name" value="ZINC_FINGER_C2H2_2"/>
    <property type="match status" value="9"/>
</dbReference>
<feature type="compositionally biased region" description="Low complexity" evidence="7">
    <location>
        <begin position="421"/>
        <end position="432"/>
    </location>
</feature>
<evidence type="ECO:0000256" key="6">
    <source>
        <dbReference type="PROSITE-ProRule" id="PRU00042"/>
    </source>
</evidence>
<keyword evidence="5" id="KW-1015">Disulfide bond</keyword>
<feature type="domain" description="C2H2-type" evidence="8">
    <location>
        <begin position="212"/>
        <end position="239"/>
    </location>
</feature>
<dbReference type="PANTHER" id="PTHR11371:SF29">
    <property type="entry name" value="DEOXYRIBONUCLEASE-1-LIKE 2"/>
    <property type="match status" value="1"/>
</dbReference>
<accession>A0ABM3VW24</accession>
<dbReference type="GeneID" id="103117962"/>
<dbReference type="InterPro" id="IPR036236">
    <property type="entry name" value="Znf_C2H2_sf"/>
</dbReference>
<dbReference type="Pfam" id="PF00096">
    <property type="entry name" value="zf-C2H2"/>
    <property type="match status" value="6"/>
</dbReference>
<feature type="domain" description="C2H2-type" evidence="8">
    <location>
        <begin position="522"/>
        <end position="549"/>
    </location>
</feature>
<proteinExistence type="inferred from homology"/>
<comment type="similarity">
    <text evidence="1">Belongs to the DNase I family.</text>
</comment>
<feature type="domain" description="C2H2-type" evidence="8">
    <location>
        <begin position="494"/>
        <end position="521"/>
    </location>
</feature>
<feature type="compositionally biased region" description="Low complexity" evidence="7">
    <location>
        <begin position="452"/>
        <end position="463"/>
    </location>
</feature>
<dbReference type="PROSITE" id="PS00919">
    <property type="entry name" value="DNASE_I_1"/>
    <property type="match status" value="1"/>
</dbReference>
<dbReference type="InterPro" id="IPR036691">
    <property type="entry name" value="Endo/exonu/phosph_ase_sf"/>
</dbReference>
<evidence type="ECO:0000256" key="3">
    <source>
        <dbReference type="ARBA" id="ARBA00022759"/>
    </source>
</evidence>
<protein>
    <submittedName>
        <fullName evidence="10">Transcription factor E4F1 isoform X1</fullName>
    </submittedName>
</protein>
<feature type="region of interest" description="Disordered" evidence="7">
    <location>
        <begin position="176"/>
        <end position="198"/>
    </location>
</feature>
<dbReference type="Gene3D" id="3.60.10.10">
    <property type="entry name" value="Endonuclease/exonuclease/phosphatase"/>
    <property type="match status" value="1"/>
</dbReference>
<feature type="region of interest" description="Disordered" evidence="7">
    <location>
        <begin position="407"/>
        <end position="466"/>
    </location>
</feature>
<evidence type="ECO:0000259" key="8">
    <source>
        <dbReference type="PROSITE" id="PS50157"/>
    </source>
</evidence>
<dbReference type="SUPFAM" id="SSF56219">
    <property type="entry name" value="DNase I-like"/>
    <property type="match status" value="1"/>
</dbReference>
<dbReference type="PANTHER" id="PTHR11371">
    <property type="entry name" value="DEOXYRIBONUCLEASE"/>
    <property type="match status" value="1"/>
</dbReference>
<evidence type="ECO:0000256" key="2">
    <source>
        <dbReference type="ARBA" id="ARBA00022722"/>
    </source>
</evidence>
<evidence type="ECO:0000313" key="10">
    <source>
        <dbReference type="RefSeq" id="XP_060028528.1"/>
    </source>
</evidence>
<gene>
    <name evidence="10" type="primary">E4F1</name>
</gene>
<dbReference type="Pfam" id="PF03372">
    <property type="entry name" value="Exo_endo_phos"/>
    <property type="match status" value="1"/>
</dbReference>
<dbReference type="Gene3D" id="3.30.160.60">
    <property type="entry name" value="Classic Zinc Finger"/>
    <property type="match status" value="8"/>
</dbReference>
<keyword evidence="2" id="KW-0540">Nuclease</keyword>
<feature type="domain" description="C2H2-type" evidence="8">
    <location>
        <begin position="268"/>
        <end position="297"/>
    </location>
</feature>
<evidence type="ECO:0000256" key="7">
    <source>
        <dbReference type="SAM" id="MobiDB-lite"/>
    </source>
</evidence>
<keyword evidence="4" id="KW-0378">Hydrolase</keyword>
<keyword evidence="6" id="KW-0862">Zinc</keyword>
<keyword evidence="9" id="KW-1185">Reference proteome</keyword>